<evidence type="ECO:0000256" key="2">
    <source>
        <dbReference type="ARBA" id="ARBA00007935"/>
    </source>
</evidence>
<dbReference type="Proteomes" id="UP001059836">
    <property type="component" value="Chromosome"/>
</dbReference>
<dbReference type="EMBL" id="CP045809">
    <property type="protein sequence ID" value="QHN37203.1"/>
    <property type="molecule type" value="Genomic_DNA"/>
</dbReference>
<evidence type="ECO:0000256" key="5">
    <source>
        <dbReference type="ARBA" id="ARBA00022692"/>
    </source>
</evidence>
<feature type="transmembrane region" description="Helical" evidence="8">
    <location>
        <begin position="175"/>
        <end position="196"/>
    </location>
</feature>
<keyword evidence="7 8" id="KW-0472">Membrane</keyword>
<evidence type="ECO:0000256" key="8">
    <source>
        <dbReference type="SAM" id="Phobius"/>
    </source>
</evidence>
<evidence type="ECO:0000256" key="4">
    <source>
        <dbReference type="ARBA" id="ARBA00022475"/>
    </source>
</evidence>
<dbReference type="SUPFAM" id="SSF81345">
    <property type="entry name" value="ABC transporter involved in vitamin B12 uptake, BtuC"/>
    <property type="match status" value="1"/>
</dbReference>
<reference evidence="9" key="1">
    <citation type="journal article" date="2021" name="Nat. Microbiol.">
        <title>Cocultivation of an ultrasmall environmental parasitic bacterium with lytic ability against bacteria associated with wastewater foams.</title>
        <authorList>
            <person name="Batinovic S."/>
            <person name="Rose J.J.A."/>
            <person name="Ratcliffe J."/>
            <person name="Seviour R.J."/>
            <person name="Petrovski S."/>
        </authorList>
    </citation>
    <scope>NUCLEOTIDE SEQUENCE</scope>
    <source>
        <strain evidence="9">CON9</strain>
    </source>
</reference>
<dbReference type="Gene3D" id="1.10.3470.10">
    <property type="entry name" value="ABC transporter involved in vitamin B12 uptake, BtuC"/>
    <property type="match status" value="1"/>
</dbReference>
<dbReference type="InterPro" id="IPR037294">
    <property type="entry name" value="ABC_BtuC-like"/>
</dbReference>
<comment type="similarity">
    <text evidence="2">Belongs to the binding-protein-dependent transport system permease family. FecCD subfamily.</text>
</comment>
<keyword evidence="4" id="KW-1003">Cell membrane</keyword>
<dbReference type="InterPro" id="IPR000522">
    <property type="entry name" value="ABC_transptr_permease_BtuC"/>
</dbReference>
<feature type="transmembrane region" description="Helical" evidence="8">
    <location>
        <begin position="115"/>
        <end position="137"/>
    </location>
</feature>
<feature type="transmembrane region" description="Helical" evidence="8">
    <location>
        <begin position="334"/>
        <end position="353"/>
    </location>
</feature>
<dbReference type="PANTHER" id="PTHR30472:SF67">
    <property type="entry name" value="PERMEASE OF ABC TRANSPORTER-RELATED"/>
    <property type="match status" value="1"/>
</dbReference>
<feature type="transmembrane region" description="Helical" evidence="8">
    <location>
        <begin position="143"/>
        <end position="163"/>
    </location>
</feature>
<proteinExistence type="inferred from homology"/>
<evidence type="ECO:0000256" key="3">
    <source>
        <dbReference type="ARBA" id="ARBA00022448"/>
    </source>
</evidence>
<dbReference type="Pfam" id="PF01032">
    <property type="entry name" value="FecCD"/>
    <property type="match status" value="1"/>
</dbReference>
<gene>
    <name evidence="9" type="ORF">GII31_22185</name>
</gene>
<sequence length="364" mass="36781">MTPAPDGATVSGVRRGRRGDARRVPVLPLVVVLVVAALASAVVSLAFGSEPLELGGVVDVVIARLGGSAEPDQVYDTIVWDLRAPRVLLALIVGAGLAVAGTCIQTLVRNPLADPFLLGISSGAGVGATSVIVLGLFGAFGVWALSAGALVGALVATALVFGVSIAQGGIDPLRLVLTGVVLSSAFSSVSSFLVFASDDPEATQSVLYWLLGSLSGTTWAHVLPASITVVLGVTALLGLHRWLDALAIGGDAAAGLGVPVKQLRIALFVLSSVLVGVLVAVSGGIGFVGLVVPHLARILVGSRHYAVLPVAGAGGALFLVWVDTLARTVVSPQEIPLSVVTGLIGAPIFLILLGRRQYRYAGGA</sequence>
<feature type="transmembrane region" description="Helical" evidence="8">
    <location>
        <begin position="216"/>
        <end position="237"/>
    </location>
</feature>
<name>A0ABX6IMQ0_9ACTN</name>
<dbReference type="CDD" id="cd06550">
    <property type="entry name" value="TM_ABC_iron-siderophores_like"/>
    <property type="match status" value="1"/>
</dbReference>
<evidence type="ECO:0000256" key="7">
    <source>
        <dbReference type="ARBA" id="ARBA00023136"/>
    </source>
</evidence>
<feature type="transmembrane region" description="Helical" evidence="8">
    <location>
        <begin position="304"/>
        <end position="322"/>
    </location>
</feature>
<evidence type="ECO:0000313" key="9">
    <source>
        <dbReference type="EMBL" id="QHN37203.1"/>
    </source>
</evidence>
<feature type="transmembrane region" description="Helical" evidence="8">
    <location>
        <begin position="266"/>
        <end position="292"/>
    </location>
</feature>
<feature type="transmembrane region" description="Helical" evidence="8">
    <location>
        <begin position="87"/>
        <end position="108"/>
    </location>
</feature>
<keyword evidence="6 8" id="KW-1133">Transmembrane helix</keyword>
<keyword evidence="5 8" id="KW-0812">Transmembrane</keyword>
<keyword evidence="10" id="KW-1185">Reference proteome</keyword>
<comment type="subcellular location">
    <subcellularLocation>
        <location evidence="1">Cell membrane</location>
        <topology evidence="1">Multi-pass membrane protein</topology>
    </subcellularLocation>
</comment>
<keyword evidence="3" id="KW-0813">Transport</keyword>
<accession>A0ABX6IMQ0</accession>
<evidence type="ECO:0000256" key="1">
    <source>
        <dbReference type="ARBA" id="ARBA00004651"/>
    </source>
</evidence>
<evidence type="ECO:0000313" key="10">
    <source>
        <dbReference type="Proteomes" id="UP001059836"/>
    </source>
</evidence>
<protein>
    <submittedName>
        <fullName evidence="9">Iron chelate uptake ABC transporter family permease subunit</fullName>
    </submittedName>
</protein>
<dbReference type="PANTHER" id="PTHR30472">
    <property type="entry name" value="FERRIC ENTEROBACTIN TRANSPORT SYSTEM PERMEASE PROTEIN"/>
    <property type="match status" value="1"/>
</dbReference>
<evidence type="ECO:0000256" key="6">
    <source>
        <dbReference type="ARBA" id="ARBA00022989"/>
    </source>
</evidence>
<organism evidence="9 10">
    <name type="scientific">Gordonia pseudamarae</name>
    <dbReference type="NCBI Taxonomy" id="2831662"/>
    <lineage>
        <taxon>Bacteria</taxon>
        <taxon>Bacillati</taxon>
        <taxon>Actinomycetota</taxon>
        <taxon>Actinomycetes</taxon>
        <taxon>Mycobacteriales</taxon>
        <taxon>Gordoniaceae</taxon>
        <taxon>Gordonia</taxon>
    </lineage>
</organism>
<feature type="transmembrane region" description="Helical" evidence="8">
    <location>
        <begin position="24"/>
        <end position="47"/>
    </location>
</feature>